<sequence length="82" mass="9077">MHGVEVCGRVFATTCLTVMGMKGAWQVVTLKRLYWGAISGSFLGRRPGMRCEMTLIVGLTVGESVWVSTGVWIPWLRRNFGA</sequence>
<keyword evidence="1" id="KW-1133">Transmembrane helix</keyword>
<proteinExistence type="predicted"/>
<gene>
    <name evidence="2" type="ORF">BDV98DRAFT_556941</name>
</gene>
<accession>A0A5C3R017</accession>
<protein>
    <submittedName>
        <fullName evidence="2">Uncharacterized protein</fullName>
    </submittedName>
</protein>
<keyword evidence="3" id="KW-1185">Reference proteome</keyword>
<reference evidence="2 3" key="1">
    <citation type="journal article" date="2019" name="Nat. Ecol. Evol.">
        <title>Megaphylogeny resolves global patterns of mushroom evolution.</title>
        <authorList>
            <person name="Varga T."/>
            <person name="Krizsan K."/>
            <person name="Foldi C."/>
            <person name="Dima B."/>
            <person name="Sanchez-Garcia M."/>
            <person name="Sanchez-Ramirez S."/>
            <person name="Szollosi G.J."/>
            <person name="Szarkandi J.G."/>
            <person name="Papp V."/>
            <person name="Albert L."/>
            <person name="Andreopoulos W."/>
            <person name="Angelini C."/>
            <person name="Antonin V."/>
            <person name="Barry K.W."/>
            <person name="Bougher N.L."/>
            <person name="Buchanan P."/>
            <person name="Buyck B."/>
            <person name="Bense V."/>
            <person name="Catcheside P."/>
            <person name="Chovatia M."/>
            <person name="Cooper J."/>
            <person name="Damon W."/>
            <person name="Desjardin D."/>
            <person name="Finy P."/>
            <person name="Geml J."/>
            <person name="Haridas S."/>
            <person name="Hughes K."/>
            <person name="Justo A."/>
            <person name="Karasinski D."/>
            <person name="Kautmanova I."/>
            <person name="Kiss B."/>
            <person name="Kocsube S."/>
            <person name="Kotiranta H."/>
            <person name="LaButti K.M."/>
            <person name="Lechner B.E."/>
            <person name="Liimatainen K."/>
            <person name="Lipzen A."/>
            <person name="Lukacs Z."/>
            <person name="Mihaltcheva S."/>
            <person name="Morgado L.N."/>
            <person name="Niskanen T."/>
            <person name="Noordeloos M.E."/>
            <person name="Ohm R.A."/>
            <person name="Ortiz-Santana B."/>
            <person name="Ovrebo C."/>
            <person name="Racz N."/>
            <person name="Riley R."/>
            <person name="Savchenko A."/>
            <person name="Shiryaev A."/>
            <person name="Soop K."/>
            <person name="Spirin V."/>
            <person name="Szebenyi C."/>
            <person name="Tomsovsky M."/>
            <person name="Tulloss R.E."/>
            <person name="Uehling J."/>
            <person name="Grigoriev I.V."/>
            <person name="Vagvolgyi C."/>
            <person name="Papp T."/>
            <person name="Martin F.M."/>
            <person name="Miettinen O."/>
            <person name="Hibbett D.S."/>
            <person name="Nagy L.G."/>
        </authorList>
    </citation>
    <scope>NUCLEOTIDE SEQUENCE [LARGE SCALE GENOMIC DNA]</scope>
    <source>
        <strain evidence="2 3">CBS 309.79</strain>
    </source>
</reference>
<dbReference type="Proteomes" id="UP000305067">
    <property type="component" value="Unassembled WGS sequence"/>
</dbReference>
<organism evidence="2 3">
    <name type="scientific">Pterulicium gracile</name>
    <dbReference type="NCBI Taxonomy" id="1884261"/>
    <lineage>
        <taxon>Eukaryota</taxon>
        <taxon>Fungi</taxon>
        <taxon>Dikarya</taxon>
        <taxon>Basidiomycota</taxon>
        <taxon>Agaricomycotina</taxon>
        <taxon>Agaricomycetes</taxon>
        <taxon>Agaricomycetidae</taxon>
        <taxon>Agaricales</taxon>
        <taxon>Pleurotineae</taxon>
        <taxon>Pterulaceae</taxon>
        <taxon>Pterulicium</taxon>
    </lineage>
</organism>
<name>A0A5C3R017_9AGAR</name>
<keyword evidence="1" id="KW-0812">Transmembrane</keyword>
<evidence type="ECO:0000313" key="3">
    <source>
        <dbReference type="Proteomes" id="UP000305067"/>
    </source>
</evidence>
<evidence type="ECO:0000313" key="2">
    <source>
        <dbReference type="EMBL" id="TFL06938.1"/>
    </source>
</evidence>
<dbReference type="EMBL" id="ML178814">
    <property type="protein sequence ID" value="TFL06938.1"/>
    <property type="molecule type" value="Genomic_DNA"/>
</dbReference>
<evidence type="ECO:0000256" key="1">
    <source>
        <dbReference type="SAM" id="Phobius"/>
    </source>
</evidence>
<dbReference type="AlphaFoldDB" id="A0A5C3R017"/>
<keyword evidence="1" id="KW-0472">Membrane</keyword>
<feature type="transmembrane region" description="Helical" evidence="1">
    <location>
        <begin position="55"/>
        <end position="75"/>
    </location>
</feature>